<organism evidence="1">
    <name type="scientific">Anopheles darlingi</name>
    <name type="common">Mosquito</name>
    <dbReference type="NCBI Taxonomy" id="43151"/>
    <lineage>
        <taxon>Eukaryota</taxon>
        <taxon>Metazoa</taxon>
        <taxon>Ecdysozoa</taxon>
        <taxon>Arthropoda</taxon>
        <taxon>Hexapoda</taxon>
        <taxon>Insecta</taxon>
        <taxon>Pterygota</taxon>
        <taxon>Neoptera</taxon>
        <taxon>Endopterygota</taxon>
        <taxon>Diptera</taxon>
        <taxon>Nematocera</taxon>
        <taxon>Culicoidea</taxon>
        <taxon>Culicidae</taxon>
        <taxon>Anophelinae</taxon>
        <taxon>Anopheles</taxon>
    </lineage>
</organism>
<sequence>MAPQKLSRAATLTTAVVVPLQATMEPMQMDSTNCARNTMLLTMATSVPSPRILSAGFFTMPVLSTSNTPTE</sequence>
<name>A0A2M4DBD3_ANODA</name>
<dbReference type="EMBL" id="GGFL01010623">
    <property type="protein sequence ID" value="MBW74801.1"/>
    <property type="molecule type" value="Transcribed_RNA"/>
</dbReference>
<reference evidence="1" key="1">
    <citation type="submission" date="2018-01" db="EMBL/GenBank/DDBJ databases">
        <title>An insight into the sialome of Amazonian anophelines.</title>
        <authorList>
            <person name="Ribeiro J.M."/>
            <person name="Scarpassa V."/>
            <person name="Calvo E."/>
        </authorList>
    </citation>
    <scope>NUCLEOTIDE SEQUENCE</scope>
</reference>
<dbReference type="AlphaFoldDB" id="A0A2M4DBD3"/>
<protein>
    <submittedName>
        <fullName evidence="1">Putative secreted protein</fullName>
    </submittedName>
</protein>
<accession>A0A2M4DBD3</accession>
<evidence type="ECO:0000313" key="1">
    <source>
        <dbReference type="EMBL" id="MBW74801.1"/>
    </source>
</evidence>
<proteinExistence type="predicted"/>